<evidence type="ECO:0000256" key="5">
    <source>
        <dbReference type="ARBA" id="ARBA00023015"/>
    </source>
</evidence>
<dbReference type="InterPro" id="IPR039420">
    <property type="entry name" value="WalR-like"/>
</dbReference>
<evidence type="ECO:0000259" key="9">
    <source>
        <dbReference type="PROSITE" id="PS51755"/>
    </source>
</evidence>
<dbReference type="GO" id="GO:0005829">
    <property type="term" value="C:cytosol"/>
    <property type="evidence" value="ECO:0007669"/>
    <property type="project" value="TreeGrafter"/>
</dbReference>
<dbReference type="SUPFAM" id="SSF46894">
    <property type="entry name" value="C-terminal effector domain of the bipartite response regulators"/>
    <property type="match status" value="1"/>
</dbReference>
<dbReference type="GO" id="GO:0045893">
    <property type="term" value="P:positive regulation of DNA-templated transcription"/>
    <property type="evidence" value="ECO:0007669"/>
    <property type="project" value="UniProtKB-ARBA"/>
</dbReference>
<dbReference type="GO" id="GO:0042802">
    <property type="term" value="F:identical protein binding"/>
    <property type="evidence" value="ECO:0007669"/>
    <property type="project" value="UniProtKB-ARBA"/>
</dbReference>
<keyword evidence="4" id="KW-0902">Two-component regulatory system</keyword>
<dbReference type="SUPFAM" id="SSF52172">
    <property type="entry name" value="CheY-like"/>
    <property type="match status" value="1"/>
</dbReference>
<dbReference type="PANTHER" id="PTHR48111:SF50">
    <property type="entry name" value="KDP OPERON TRANSCRIPTIONAL REGULATORY PROTEIN KDPE"/>
    <property type="match status" value="1"/>
</dbReference>
<keyword evidence="3" id="KW-0597">Phosphoprotein</keyword>
<dbReference type="EMBL" id="BARS01009826">
    <property type="protein sequence ID" value="GAF80124.1"/>
    <property type="molecule type" value="Genomic_DNA"/>
</dbReference>
<reference evidence="10" key="1">
    <citation type="journal article" date="2014" name="Front. Microbiol.">
        <title>High frequency of phylogenetically diverse reductive dehalogenase-homologous genes in deep subseafloor sedimentary metagenomes.</title>
        <authorList>
            <person name="Kawai M."/>
            <person name="Futagami T."/>
            <person name="Toyoda A."/>
            <person name="Takaki Y."/>
            <person name="Nishi S."/>
            <person name="Hori S."/>
            <person name="Arai W."/>
            <person name="Tsubouchi T."/>
            <person name="Morono Y."/>
            <person name="Uchiyama I."/>
            <person name="Ito T."/>
            <person name="Fujiyama A."/>
            <person name="Inagaki F."/>
            <person name="Takami H."/>
        </authorList>
    </citation>
    <scope>NUCLEOTIDE SEQUENCE</scope>
    <source>
        <strain evidence="10">Expedition CK06-06</strain>
    </source>
</reference>
<evidence type="ECO:0000256" key="3">
    <source>
        <dbReference type="ARBA" id="ARBA00022553"/>
    </source>
</evidence>
<evidence type="ECO:0000256" key="2">
    <source>
        <dbReference type="ARBA" id="ARBA00022490"/>
    </source>
</evidence>
<dbReference type="SMART" id="SM00448">
    <property type="entry name" value="REC"/>
    <property type="match status" value="1"/>
</dbReference>
<dbReference type="InterPro" id="IPR001789">
    <property type="entry name" value="Sig_transdc_resp-reg_receiver"/>
</dbReference>
<evidence type="ECO:0000256" key="7">
    <source>
        <dbReference type="ARBA" id="ARBA00023163"/>
    </source>
</evidence>
<dbReference type="GO" id="GO:0032993">
    <property type="term" value="C:protein-DNA complex"/>
    <property type="evidence" value="ECO:0007669"/>
    <property type="project" value="TreeGrafter"/>
</dbReference>
<comment type="subcellular location">
    <subcellularLocation>
        <location evidence="1">Cytoplasm</location>
    </subcellularLocation>
</comment>
<keyword evidence="5" id="KW-0805">Transcription regulation</keyword>
<dbReference type="InterPro" id="IPR036388">
    <property type="entry name" value="WH-like_DNA-bd_sf"/>
</dbReference>
<accession>X0SGI2</accession>
<dbReference type="GO" id="GO:0000976">
    <property type="term" value="F:transcription cis-regulatory region binding"/>
    <property type="evidence" value="ECO:0007669"/>
    <property type="project" value="TreeGrafter"/>
</dbReference>
<feature type="domain" description="OmpR/PhoB-type" evidence="9">
    <location>
        <begin position="130"/>
        <end position="229"/>
    </location>
</feature>
<dbReference type="GO" id="GO:0000156">
    <property type="term" value="F:phosphorelay response regulator activity"/>
    <property type="evidence" value="ECO:0007669"/>
    <property type="project" value="TreeGrafter"/>
</dbReference>
<dbReference type="Gene3D" id="1.10.10.10">
    <property type="entry name" value="Winged helix-like DNA-binding domain superfamily/Winged helix DNA-binding domain"/>
    <property type="match status" value="1"/>
</dbReference>
<sequence>MKRFRILVVDDEERIVNFLTTKLKASGYEVLTASDGVKGLEQAQAQEPDLIVLDLLMPRMNGLEMLQQLRSFSAVPVIILTAKGADADRIKGLQLGADDYLPKPFNPDELVARIEAIRRRLQPTQKDKDAELFRMGDVTIDFSNRQVMVGGESKYLTRTEWLLLSQLANNVGRLMLYEELLTRVWGPEYRDDIQILRTWLSRLRGKLQSDPRSPQLIRTVPKAGYIIDSPED</sequence>
<dbReference type="PROSITE" id="PS51755">
    <property type="entry name" value="OMPR_PHOB"/>
    <property type="match status" value="1"/>
</dbReference>
<comment type="caution">
    <text evidence="10">The sequence shown here is derived from an EMBL/GenBank/DDBJ whole genome shotgun (WGS) entry which is preliminary data.</text>
</comment>
<protein>
    <recommendedName>
        <fullName evidence="11">Response regulatory domain-containing protein</fullName>
    </recommendedName>
</protein>
<evidence type="ECO:0000256" key="1">
    <source>
        <dbReference type="ARBA" id="ARBA00004496"/>
    </source>
</evidence>
<dbReference type="AlphaFoldDB" id="X0SGI2"/>
<dbReference type="InterPro" id="IPR001867">
    <property type="entry name" value="OmpR/PhoB-type_DNA-bd"/>
</dbReference>
<dbReference type="PROSITE" id="PS50110">
    <property type="entry name" value="RESPONSE_REGULATORY"/>
    <property type="match status" value="1"/>
</dbReference>
<evidence type="ECO:0000256" key="4">
    <source>
        <dbReference type="ARBA" id="ARBA00023012"/>
    </source>
</evidence>
<evidence type="ECO:0000259" key="8">
    <source>
        <dbReference type="PROSITE" id="PS50110"/>
    </source>
</evidence>
<organism evidence="10">
    <name type="scientific">marine sediment metagenome</name>
    <dbReference type="NCBI Taxonomy" id="412755"/>
    <lineage>
        <taxon>unclassified sequences</taxon>
        <taxon>metagenomes</taxon>
        <taxon>ecological metagenomes</taxon>
    </lineage>
</organism>
<dbReference type="Gene3D" id="3.40.50.2300">
    <property type="match status" value="1"/>
</dbReference>
<keyword evidence="7" id="KW-0804">Transcription</keyword>
<evidence type="ECO:0000313" key="10">
    <source>
        <dbReference type="EMBL" id="GAF80124.1"/>
    </source>
</evidence>
<gene>
    <name evidence="10" type="ORF">S01H1_18384</name>
</gene>
<dbReference type="PANTHER" id="PTHR48111">
    <property type="entry name" value="REGULATOR OF RPOS"/>
    <property type="match status" value="1"/>
</dbReference>
<feature type="domain" description="Response regulatory" evidence="8">
    <location>
        <begin position="5"/>
        <end position="118"/>
    </location>
</feature>
<dbReference type="InterPro" id="IPR016032">
    <property type="entry name" value="Sig_transdc_resp-reg_C-effctor"/>
</dbReference>
<dbReference type="CDD" id="cd00383">
    <property type="entry name" value="trans_reg_C"/>
    <property type="match status" value="1"/>
</dbReference>
<dbReference type="InterPro" id="IPR011006">
    <property type="entry name" value="CheY-like_superfamily"/>
</dbReference>
<dbReference type="Pfam" id="PF00072">
    <property type="entry name" value="Response_reg"/>
    <property type="match status" value="1"/>
</dbReference>
<keyword evidence="2" id="KW-0963">Cytoplasm</keyword>
<keyword evidence="6" id="KW-0238">DNA-binding</keyword>
<dbReference type="SMART" id="SM00862">
    <property type="entry name" value="Trans_reg_C"/>
    <property type="match status" value="1"/>
</dbReference>
<dbReference type="FunFam" id="3.40.50.2300:FF:000021">
    <property type="entry name" value="Two-component system response regulator KdpE"/>
    <property type="match status" value="1"/>
</dbReference>
<evidence type="ECO:0008006" key="11">
    <source>
        <dbReference type="Google" id="ProtNLM"/>
    </source>
</evidence>
<name>X0SGI2_9ZZZZ</name>
<dbReference type="Pfam" id="PF00486">
    <property type="entry name" value="Trans_reg_C"/>
    <property type="match status" value="1"/>
</dbReference>
<evidence type="ECO:0000256" key="6">
    <source>
        <dbReference type="ARBA" id="ARBA00023125"/>
    </source>
</evidence>
<proteinExistence type="predicted"/>
<dbReference type="Gene3D" id="6.10.250.690">
    <property type="match status" value="1"/>
</dbReference>